<protein>
    <recommendedName>
        <fullName evidence="5">Translocation and assembly module TamB C-terminal domain-containing protein</fullName>
    </recommendedName>
</protein>
<evidence type="ECO:0000259" key="5">
    <source>
        <dbReference type="Pfam" id="PF04357"/>
    </source>
</evidence>
<keyword evidence="3" id="KW-1133">Transmembrane helix</keyword>
<organism evidence="6 7">
    <name type="scientific">Parvularcula marina</name>
    <dbReference type="NCBI Taxonomy" id="2292771"/>
    <lineage>
        <taxon>Bacteria</taxon>
        <taxon>Pseudomonadati</taxon>
        <taxon>Pseudomonadota</taxon>
        <taxon>Alphaproteobacteria</taxon>
        <taxon>Parvularculales</taxon>
        <taxon>Parvularculaceae</taxon>
        <taxon>Parvularcula</taxon>
    </lineage>
</organism>
<keyword evidence="4" id="KW-0472">Membrane</keyword>
<evidence type="ECO:0000256" key="3">
    <source>
        <dbReference type="ARBA" id="ARBA00022989"/>
    </source>
</evidence>
<evidence type="ECO:0000256" key="2">
    <source>
        <dbReference type="ARBA" id="ARBA00022692"/>
    </source>
</evidence>
<dbReference type="PANTHER" id="PTHR36985">
    <property type="entry name" value="TRANSLOCATION AND ASSEMBLY MODULE SUBUNIT TAMB"/>
    <property type="match status" value="1"/>
</dbReference>
<keyword evidence="7" id="KW-1185">Reference proteome</keyword>
<proteinExistence type="predicted"/>
<comment type="subcellular location">
    <subcellularLocation>
        <location evidence="1">Membrane</location>
        <topology evidence="1">Single-pass membrane protein</topology>
    </subcellularLocation>
</comment>
<evidence type="ECO:0000256" key="1">
    <source>
        <dbReference type="ARBA" id="ARBA00004167"/>
    </source>
</evidence>
<dbReference type="GO" id="GO:0005886">
    <property type="term" value="C:plasma membrane"/>
    <property type="evidence" value="ECO:0007669"/>
    <property type="project" value="InterPro"/>
</dbReference>
<dbReference type="InParanoid" id="A0A371REJ3"/>
<evidence type="ECO:0000256" key="4">
    <source>
        <dbReference type="ARBA" id="ARBA00023136"/>
    </source>
</evidence>
<evidence type="ECO:0000313" key="7">
    <source>
        <dbReference type="Proteomes" id="UP000264589"/>
    </source>
</evidence>
<feature type="domain" description="Translocation and assembly module TamB C-terminal" evidence="5">
    <location>
        <begin position="951"/>
        <end position="1295"/>
    </location>
</feature>
<dbReference type="InterPro" id="IPR007452">
    <property type="entry name" value="TamB_C"/>
</dbReference>
<reference evidence="6 7" key="1">
    <citation type="submission" date="2018-08" db="EMBL/GenBank/DDBJ databases">
        <title>Parvularcula sp. SM1705, isolated from surface water of the South Sea China.</title>
        <authorList>
            <person name="Sun L."/>
        </authorList>
    </citation>
    <scope>NUCLEOTIDE SEQUENCE [LARGE SCALE GENOMIC DNA]</scope>
    <source>
        <strain evidence="6 7">SM1705</strain>
    </source>
</reference>
<dbReference type="OrthoDB" id="7784409at2"/>
<accession>A0A371REJ3</accession>
<comment type="caution">
    <text evidence="6">The sequence shown here is derived from an EMBL/GenBank/DDBJ whole genome shotgun (WGS) entry which is preliminary data.</text>
</comment>
<dbReference type="PANTHER" id="PTHR36985:SF1">
    <property type="entry name" value="TRANSLOCATION AND ASSEMBLY MODULE SUBUNIT TAMB"/>
    <property type="match status" value="1"/>
</dbReference>
<dbReference type="EMBL" id="QUQO01000001">
    <property type="protein sequence ID" value="RFB03881.1"/>
    <property type="molecule type" value="Genomic_DNA"/>
</dbReference>
<dbReference type="GO" id="GO:0097347">
    <property type="term" value="C:TAM protein secretion complex"/>
    <property type="evidence" value="ECO:0007669"/>
    <property type="project" value="TreeGrafter"/>
</dbReference>
<dbReference type="RefSeq" id="WP_116390509.1">
    <property type="nucleotide sequence ID" value="NZ_QUQO01000001.1"/>
</dbReference>
<keyword evidence="2" id="KW-0812">Transmembrane</keyword>
<dbReference type="Pfam" id="PF04357">
    <property type="entry name" value="TamB"/>
    <property type="match status" value="1"/>
</dbReference>
<evidence type="ECO:0000313" key="6">
    <source>
        <dbReference type="EMBL" id="RFB03881.1"/>
    </source>
</evidence>
<gene>
    <name evidence="6" type="ORF">DX908_00430</name>
</gene>
<sequence>MRRILIYLGIGLMALVLLLLGTVFVFPKTPVGQRIIDSIARPRIERIVEQQLGSDIHFERIRGALPGEIIISDLSLSQEGEDWLTADTLTLRWSPLAALSRDIRIELLSGSNIILYREPVLPERPEKDEPSTDKSRSLFPLPKILVEEFSVDSFSIREPVFGERYDLTFKGHAKTENRHASASFELDTTSDSDSLRLKMDYDRDRLQLSGSALSAPNGLITTALGAEDTVWLTLDGSGPLDDWQGTIEGEAGLFGGLSGDIGGDLVSFEDARFSLNIVPGPLLPETSATLVGDALYIRGDTKAADDRIVLTLEEARARFGELAGTVSLPMNGKGVYEADISGELSEALAADYDAPMLAGPVTLKGQFERGDIISFAGELETKLARLTVTDGTSGGEMLFAGKIALDARDIPFSAGQIDPILAQGGRVSGDLSVTDDIAVSLTNMTGQLGADGQRMTLSGNAAYTHETGAVDATLAGNLGPDAFALLTGQKLFSADLPYRLSASGTAQDAKADMTLRFPQGSYEEISFTPGTLSANLTGLPSRPAGTIRLQSSDESYRGYAELASTENRIALPRLTFTGGNLTLEGNAAYQPANGSAEAKLALNSPTPTTLITGQTIAGAMNIDTKLDGNTDSVEATGTLERFRYGEYDIASAEFTAGGTLSNLRADVTAQGAYLPGVYLAKADIGTVWHLDGETRSAEINRLVAAIDEDTEKSRITLISPTRLTLGKTISLSQTRLDWLSDGEVTASGSFAPTHWVADVSLESVELPRFTSPVTGAFTLDTNEETPARFTASATASPEESDDTYRLAAEGNWSGETLTFTSTIAPEGGQSFITTDVKWPLRLTRTNGRLSIALPEEEISGTVRAKGDISPLYAFIPSVPPYFTGELEGAINLSGTPNAPLLEGRINLADGRFEEPSIGVTMTELTGVIELGYSTDNARGRFDIVGAGASGRDKSVNLQGTVELAGDKSAVDAKLVLSDATIVDGPNLKVRTGADLALTGTFDDLKLAGTVNIGQIDSGIPDSAGGNGEGVPTYTEVNVVRVDGPEPELAELKAPKQSAPNVTLDLHVTAENEIFIRGRGLDTEWRANLDIDGTSAAPVIDGDIILRRGSLDFAGRTFDFDRGRIEFQPHTDTLATINARAGYSRDEVDAYVNVGGTVTSPEISLSSNPPMPEEDVMALILFGKQPTELSALESLQIANALRSLAGIGPSFGGGTGLQSTLGLDALSFGVDEATGEGVVQVGKYISDDLYVSARQTARGTSSEVTVTYELTDDVTVESTLQPNGAQDVSVNYKKDY</sequence>
<name>A0A371REJ3_9PROT</name>
<dbReference type="GO" id="GO:0009306">
    <property type="term" value="P:protein secretion"/>
    <property type="evidence" value="ECO:0007669"/>
    <property type="project" value="InterPro"/>
</dbReference>
<dbReference type="Proteomes" id="UP000264589">
    <property type="component" value="Unassembled WGS sequence"/>
</dbReference>